<organism evidence="3 4">
    <name type="scientific">Aplysia californica</name>
    <name type="common">California sea hare</name>
    <dbReference type="NCBI Taxonomy" id="6500"/>
    <lineage>
        <taxon>Eukaryota</taxon>
        <taxon>Metazoa</taxon>
        <taxon>Spiralia</taxon>
        <taxon>Lophotrochozoa</taxon>
        <taxon>Mollusca</taxon>
        <taxon>Gastropoda</taxon>
        <taxon>Heterobranchia</taxon>
        <taxon>Euthyneura</taxon>
        <taxon>Tectipleura</taxon>
        <taxon>Aplysiida</taxon>
        <taxon>Aplysioidea</taxon>
        <taxon>Aplysiidae</taxon>
        <taxon>Aplysia</taxon>
    </lineage>
</organism>
<reference evidence="4" key="1">
    <citation type="submission" date="2025-08" db="UniProtKB">
        <authorList>
            <consortium name="RefSeq"/>
        </authorList>
    </citation>
    <scope>IDENTIFICATION</scope>
</reference>
<proteinExistence type="predicted"/>
<dbReference type="RefSeq" id="XP_005088844.2">
    <property type="nucleotide sequence ID" value="XM_005088787.3"/>
</dbReference>
<feature type="region of interest" description="Disordered" evidence="2">
    <location>
        <begin position="372"/>
        <end position="391"/>
    </location>
</feature>
<dbReference type="GeneID" id="101850212"/>
<feature type="region of interest" description="Disordered" evidence="2">
    <location>
        <begin position="227"/>
        <end position="323"/>
    </location>
</feature>
<name>A0ABM0J9Y4_APLCA</name>
<feature type="region of interest" description="Disordered" evidence="2">
    <location>
        <begin position="182"/>
        <end position="202"/>
    </location>
</feature>
<evidence type="ECO:0000256" key="1">
    <source>
        <dbReference type="SAM" id="Coils"/>
    </source>
</evidence>
<evidence type="ECO:0000313" key="4">
    <source>
        <dbReference type="RefSeq" id="XP_005088844.2"/>
    </source>
</evidence>
<evidence type="ECO:0000313" key="3">
    <source>
        <dbReference type="Proteomes" id="UP000694888"/>
    </source>
</evidence>
<dbReference type="PANTHER" id="PTHR14817">
    <property type="entry name" value="COILED-COIL DOMAIN-CONTAINING PROTEIN 15"/>
    <property type="match status" value="1"/>
</dbReference>
<accession>A0ABM0J9Y4</accession>
<feature type="compositionally biased region" description="Polar residues" evidence="2">
    <location>
        <begin position="301"/>
        <end position="314"/>
    </location>
</feature>
<dbReference type="Proteomes" id="UP000694888">
    <property type="component" value="Unplaced"/>
</dbReference>
<evidence type="ECO:0000256" key="2">
    <source>
        <dbReference type="SAM" id="MobiDB-lite"/>
    </source>
</evidence>
<feature type="coiled-coil region" evidence="1">
    <location>
        <begin position="56"/>
        <end position="83"/>
    </location>
</feature>
<protein>
    <submittedName>
        <fullName evidence="4">Coiled-coil domain-containing protein 15</fullName>
    </submittedName>
</protein>
<gene>
    <name evidence="4" type="primary">LOC101850212</name>
</gene>
<dbReference type="InterPro" id="IPR037693">
    <property type="entry name" value="CCDC15"/>
</dbReference>
<keyword evidence="1" id="KW-0175">Coiled coil</keyword>
<feature type="compositionally biased region" description="Basic and acidic residues" evidence="2">
    <location>
        <begin position="257"/>
        <end position="274"/>
    </location>
</feature>
<sequence length="487" mass="57104">MAARQRRPVSSSGKFHGREVMRPVVSTDIMGNRNVEVVPVGAWVEPADDDVQPDAVMAAKEEEEKIRRMQEEKENRLKSFQQRVKQRVSQASRLKRQQQIQEAEQAFEQERRVVQQSCLTAENSRKDTCLHRQDLDLAIRNRLFQKYGEDMSTWEKDSVPAFISHSDVSHEVMDKARQQLMSKKLSTQPQRVDPTPASSWGRVTRDIQTPTVRNMVSVEELQTSAGRQINKIHGAEEGEEEREWEDRGCFSEEEYDREDKAKDRQKDFSEDSKRTQMSVQFDVEEHSGRHRRKKRPDSSRRQTSARMQALLSQESESDILARQRRQQAAVSRRVFMDREREAVRENIRRQQHRKKIVSLKKEKEEYRQELEEMAQRELEPTDPDTGETAEERRLREKLEALEVKAMVDQRKDQIQRTREMERYLGALRHSLIEKVSRRGMQLPALCACGDSVWDTNPETCANNCFFYRNHRAYARALQSLLSSAEVM</sequence>
<dbReference type="PANTHER" id="PTHR14817:SF2">
    <property type="entry name" value="COILED-COIL DOMAIN-CONTAINING PROTEIN 15"/>
    <property type="match status" value="1"/>
</dbReference>
<keyword evidence="3" id="KW-1185">Reference proteome</keyword>